<evidence type="ECO:0000259" key="1">
    <source>
        <dbReference type="PROSITE" id="PS50011"/>
    </source>
</evidence>
<dbReference type="SUPFAM" id="SSF56112">
    <property type="entry name" value="Protein kinase-like (PK-like)"/>
    <property type="match status" value="1"/>
</dbReference>
<reference evidence="2 3" key="1">
    <citation type="submission" date="2015-11" db="EMBL/GenBank/DDBJ databases">
        <title>Genomic analysis of 38 Legionella species identifies large and diverse effector repertoires.</title>
        <authorList>
            <person name="Burstein D."/>
            <person name="Amaro F."/>
            <person name="Zusman T."/>
            <person name="Lifshitz Z."/>
            <person name="Cohen O."/>
            <person name="Gilbert J.A."/>
            <person name="Pupko T."/>
            <person name="Shuman H.A."/>
            <person name="Segal G."/>
        </authorList>
    </citation>
    <scope>NUCLEOTIDE SEQUENCE [LARGE SCALE GENOMIC DNA]</scope>
    <source>
        <strain evidence="2 3">SC-63-C7</strain>
    </source>
</reference>
<feature type="domain" description="Protein kinase" evidence="1">
    <location>
        <begin position="149"/>
        <end position="468"/>
    </location>
</feature>
<dbReference type="OrthoDB" id="5634485at2"/>
<gene>
    <name evidence="2" type="ORF">Lsan_1958</name>
</gene>
<accession>A0A0W0YV01</accession>
<dbReference type="RefSeq" id="WP_058514230.1">
    <property type="nucleotide sequence ID" value="NZ_CAAAIH010000035.1"/>
</dbReference>
<keyword evidence="3" id="KW-1185">Reference proteome</keyword>
<keyword evidence="2" id="KW-0808">Transferase</keyword>
<evidence type="ECO:0000313" key="3">
    <source>
        <dbReference type="Proteomes" id="UP000054703"/>
    </source>
</evidence>
<dbReference type="AlphaFoldDB" id="A0A0W0YV01"/>
<dbReference type="GO" id="GO:0004672">
    <property type="term" value="F:protein kinase activity"/>
    <property type="evidence" value="ECO:0007669"/>
    <property type="project" value="InterPro"/>
</dbReference>
<dbReference type="InterPro" id="IPR011009">
    <property type="entry name" value="Kinase-like_dom_sf"/>
</dbReference>
<proteinExistence type="predicted"/>
<keyword evidence="2" id="KW-0418">Kinase</keyword>
<evidence type="ECO:0000313" key="2">
    <source>
        <dbReference type="EMBL" id="KTD60667.1"/>
    </source>
</evidence>
<dbReference type="GO" id="GO:0005524">
    <property type="term" value="F:ATP binding"/>
    <property type="evidence" value="ECO:0007669"/>
    <property type="project" value="InterPro"/>
</dbReference>
<dbReference type="PROSITE" id="PS50011">
    <property type="entry name" value="PROTEIN_KINASE_DOM"/>
    <property type="match status" value="1"/>
</dbReference>
<protein>
    <submittedName>
        <fullName evidence="2">Protein kinase domain containing protein</fullName>
    </submittedName>
</protein>
<name>A0A0W0YV01_9GAMM</name>
<dbReference type="Proteomes" id="UP000054703">
    <property type="component" value="Unassembled WGS sequence"/>
</dbReference>
<dbReference type="InterPro" id="IPR000719">
    <property type="entry name" value="Prot_kinase_dom"/>
</dbReference>
<dbReference type="PATRIC" id="fig|45074.5.peg.2092"/>
<sequence length="763" mass="88184">MSRHLGFPSSNSSKDLKKLIDLVSKYNEISNEEESAELKRLFYLQKINCLAQYSTINEIIQWRNQPDKNGLESHLQKYEIHRDSSQLLQSIEFANAVSHVSPPLSPLQETVQTNFYKAMQERDKLFTNDPTSENIAQYIQYNQIIKAYYQQNQQLQEKIQRHVYYLSLAYAKVDAIQGFVHEEFDEYQTKVFGNPEGNNKNFTFIIEGEPINTIIRVEDRHTFGKEQQLQTHQVSEYFSEDYITIMVPFLSDDDEITYQPVVISEFASKGDLARYAQKLKGRDPKEIYEQTLNFVTQISDFCTKLMDSGHYHPDIKLSNFLTDGKRLIVSDRKTITDKKDPKVNEIFSSPAYGAPEYQRCLRSGSIGLNFKAFTTKLDMPSYMSFQVGTALKEFMLKSNLIPYNAQSEDDFEKKFVKWQLLSKFVTPQPATNEVTNLSLLVQELTRENSKDRLSIEHFQRLLGKVTFFPDALIQELEKLSPASRLSSYEDIELIRAILTADSLDEKLEKKLEQMEPAHLEKLLQDPRLNPEALFRDKALVHMNQYLHTVDDALLKKDLEIANNFRWFFHKISFGFFRVPRISTIEDIKDNLPKMTKITQTCFLLNRLAGNEIFPGLDANKKALFQKISVLKQSDEEQAAKDDEESKRRHLSKSAKSSSQGFLDDICDVIIHDTDTNKECDVIIHDIDDKEIDQDIKGVKCSLKNDETSLERSVYDQHVTIIPLKVDDIATTIQRGNKIKNGLVSMKEAVAQETLEKENRGKRL</sequence>
<organism evidence="2 3">
    <name type="scientific">Legionella santicrucis</name>
    <dbReference type="NCBI Taxonomy" id="45074"/>
    <lineage>
        <taxon>Bacteria</taxon>
        <taxon>Pseudomonadati</taxon>
        <taxon>Pseudomonadota</taxon>
        <taxon>Gammaproteobacteria</taxon>
        <taxon>Legionellales</taxon>
        <taxon>Legionellaceae</taxon>
        <taxon>Legionella</taxon>
    </lineage>
</organism>
<dbReference type="EMBL" id="LNYU01000048">
    <property type="protein sequence ID" value="KTD60667.1"/>
    <property type="molecule type" value="Genomic_DNA"/>
</dbReference>
<comment type="caution">
    <text evidence="2">The sequence shown here is derived from an EMBL/GenBank/DDBJ whole genome shotgun (WGS) entry which is preliminary data.</text>
</comment>
<dbReference type="Gene3D" id="1.10.510.10">
    <property type="entry name" value="Transferase(Phosphotransferase) domain 1"/>
    <property type="match status" value="1"/>
</dbReference>
<dbReference type="STRING" id="45074.Lsan_1958"/>